<keyword evidence="1" id="KW-0472">Membrane</keyword>
<name>A0ABR2VP12_9FUNG</name>
<dbReference type="InterPro" id="IPR035940">
    <property type="entry name" value="CAP_sf"/>
</dbReference>
<keyword evidence="1" id="KW-1133">Transmembrane helix</keyword>
<dbReference type="Gene3D" id="3.40.33.10">
    <property type="entry name" value="CAP"/>
    <property type="match status" value="1"/>
</dbReference>
<comment type="caution">
    <text evidence="2">The sequence shown here is derived from an EMBL/GenBank/DDBJ whole genome shotgun (WGS) entry which is preliminary data.</text>
</comment>
<evidence type="ECO:0000313" key="2">
    <source>
        <dbReference type="EMBL" id="KAK9687466.1"/>
    </source>
</evidence>
<reference evidence="2 3" key="1">
    <citation type="submission" date="2023-04" db="EMBL/GenBank/DDBJ databases">
        <title>Genome of Basidiobolus ranarum AG-B5.</title>
        <authorList>
            <person name="Stajich J.E."/>
            <person name="Carter-House D."/>
            <person name="Gryganskyi A."/>
        </authorList>
    </citation>
    <scope>NUCLEOTIDE SEQUENCE [LARGE SCALE GENOMIC DNA]</scope>
    <source>
        <strain evidence="2 3">AG-B5</strain>
    </source>
</reference>
<keyword evidence="1" id="KW-0812">Transmembrane</keyword>
<protein>
    <submittedName>
        <fullName evidence="2">Uncharacterized protein</fullName>
    </submittedName>
</protein>
<evidence type="ECO:0000313" key="3">
    <source>
        <dbReference type="Proteomes" id="UP001479436"/>
    </source>
</evidence>
<proteinExistence type="predicted"/>
<feature type="transmembrane region" description="Helical" evidence="1">
    <location>
        <begin position="6"/>
        <end position="28"/>
    </location>
</feature>
<feature type="non-terminal residue" evidence="2">
    <location>
        <position position="79"/>
    </location>
</feature>
<keyword evidence="3" id="KW-1185">Reference proteome</keyword>
<gene>
    <name evidence="2" type="ORF">K7432_014781</name>
</gene>
<accession>A0ABR2VP12</accession>
<dbReference type="SUPFAM" id="SSF55797">
    <property type="entry name" value="PR-1-like"/>
    <property type="match status" value="1"/>
</dbReference>
<organism evidence="2 3">
    <name type="scientific">Basidiobolus ranarum</name>
    <dbReference type="NCBI Taxonomy" id="34480"/>
    <lineage>
        <taxon>Eukaryota</taxon>
        <taxon>Fungi</taxon>
        <taxon>Fungi incertae sedis</taxon>
        <taxon>Zoopagomycota</taxon>
        <taxon>Entomophthoromycotina</taxon>
        <taxon>Basidiobolomycetes</taxon>
        <taxon>Basidiobolales</taxon>
        <taxon>Basidiobolaceae</taxon>
        <taxon>Basidiobolus</taxon>
    </lineage>
</organism>
<sequence length="79" mass="9186">MKFSIIHFYFALVVFVEVVLSFDGNRLLALVNQERQKMGIPGLTIDTRLTLAAERHNLYQVAIQKMTHDEPNRSLEQRI</sequence>
<dbReference type="EMBL" id="JASJQH010008655">
    <property type="protein sequence ID" value="KAK9687466.1"/>
    <property type="molecule type" value="Genomic_DNA"/>
</dbReference>
<dbReference type="Proteomes" id="UP001479436">
    <property type="component" value="Unassembled WGS sequence"/>
</dbReference>
<evidence type="ECO:0000256" key="1">
    <source>
        <dbReference type="SAM" id="Phobius"/>
    </source>
</evidence>